<dbReference type="InterPro" id="IPR003812">
    <property type="entry name" value="Fido"/>
</dbReference>
<dbReference type="EMBL" id="JNSL01000021">
    <property type="protein sequence ID" value="KGA20533.1"/>
    <property type="molecule type" value="Genomic_DNA"/>
</dbReference>
<evidence type="ECO:0000313" key="2">
    <source>
        <dbReference type="EMBL" id="KGA20533.1"/>
    </source>
</evidence>
<sequence>MSSDPRIRYIDIEDIASLIAHLGIGPIRDVGLIESSLHRPRAVVFGMETYPDLLEKAAALLHSLARNHALFDGNKRIAWASMVLFLRLNGLRVRANTLENLEFMLECARGDLELEQITDWLREHSDPVA</sequence>
<dbReference type="NCBIfam" id="TIGR01550">
    <property type="entry name" value="DOC_P1"/>
    <property type="match status" value="1"/>
</dbReference>
<dbReference type="InterPro" id="IPR006440">
    <property type="entry name" value="Doc"/>
</dbReference>
<proteinExistence type="predicted"/>
<comment type="caution">
    <text evidence="2">The sequence shown here is derived from an EMBL/GenBank/DDBJ whole genome shotgun (WGS) entry which is preliminary data.</text>
</comment>
<dbReference type="PIRSF" id="PIRSF018297">
    <property type="entry name" value="Doc"/>
    <property type="match status" value="1"/>
</dbReference>
<gene>
    <name evidence="2" type="ORF">GM51_5190</name>
</gene>
<evidence type="ECO:0000259" key="1">
    <source>
        <dbReference type="PROSITE" id="PS51459"/>
    </source>
</evidence>
<dbReference type="SUPFAM" id="SSF140931">
    <property type="entry name" value="Fic-like"/>
    <property type="match status" value="1"/>
</dbReference>
<organism evidence="2">
    <name type="scientific">freshwater metagenome</name>
    <dbReference type="NCBI Taxonomy" id="449393"/>
    <lineage>
        <taxon>unclassified sequences</taxon>
        <taxon>metagenomes</taxon>
        <taxon>ecological metagenomes</taxon>
    </lineage>
</organism>
<dbReference type="GO" id="GO:0016301">
    <property type="term" value="F:kinase activity"/>
    <property type="evidence" value="ECO:0007669"/>
    <property type="project" value="InterPro"/>
</dbReference>
<feature type="domain" description="Fido" evidence="1">
    <location>
        <begin position="10"/>
        <end position="123"/>
    </location>
</feature>
<dbReference type="PANTHER" id="PTHR39426:SF1">
    <property type="entry name" value="HOMOLOGY TO DEATH-ON-CURING PROTEIN OF PHAGE P1"/>
    <property type="match status" value="1"/>
</dbReference>
<name>A0A094SPH0_9ZZZZ</name>
<dbReference type="AlphaFoldDB" id="A0A094SPH0"/>
<accession>A0A094SPH0</accession>
<reference evidence="2" key="1">
    <citation type="submission" date="2014-06" db="EMBL/GenBank/DDBJ databases">
        <title>Key roles for freshwater Actinobacteria revealed by deep metagenomic sequencing.</title>
        <authorList>
            <person name="Ghai R."/>
            <person name="Mizuno C.M."/>
            <person name="Picazo A."/>
            <person name="Camacho A."/>
            <person name="Rodriguez-Valera F."/>
        </authorList>
    </citation>
    <scope>NUCLEOTIDE SEQUENCE</scope>
</reference>
<protein>
    <recommendedName>
        <fullName evidence="1">Fido domain-containing protein</fullName>
    </recommendedName>
</protein>
<dbReference type="Gene3D" id="1.20.120.1870">
    <property type="entry name" value="Fic/DOC protein, Fido domain"/>
    <property type="match status" value="1"/>
</dbReference>
<dbReference type="InterPro" id="IPR053737">
    <property type="entry name" value="Type_II_TA_Toxin"/>
</dbReference>
<dbReference type="PROSITE" id="PS51459">
    <property type="entry name" value="FIDO"/>
    <property type="match status" value="1"/>
</dbReference>
<dbReference type="Pfam" id="PF02661">
    <property type="entry name" value="Fic"/>
    <property type="match status" value="1"/>
</dbReference>
<dbReference type="InterPro" id="IPR036597">
    <property type="entry name" value="Fido-like_dom_sf"/>
</dbReference>
<dbReference type="PANTHER" id="PTHR39426">
    <property type="entry name" value="HOMOLOGY TO DEATH-ON-CURING PROTEIN OF PHAGE P1"/>
    <property type="match status" value="1"/>
</dbReference>